<dbReference type="GO" id="GO:0004040">
    <property type="term" value="F:amidase activity"/>
    <property type="evidence" value="ECO:0007669"/>
    <property type="project" value="InterPro"/>
</dbReference>
<feature type="transmembrane region" description="Helical" evidence="6">
    <location>
        <begin position="214"/>
        <end position="239"/>
    </location>
</feature>
<keyword evidence="6" id="KW-0472">Membrane</keyword>
<keyword evidence="6" id="KW-0812">Transmembrane</keyword>
<evidence type="ECO:0000256" key="6">
    <source>
        <dbReference type="SAM" id="Phobius"/>
    </source>
</evidence>
<dbReference type="OrthoDB" id="9815778at2"/>
<dbReference type="PANTHER" id="PTHR47359">
    <property type="entry name" value="PEPTIDOGLYCAN DL-ENDOPEPTIDASE CWLO"/>
    <property type="match status" value="1"/>
</dbReference>
<keyword evidence="2" id="KW-0645">Protease</keyword>
<dbReference type="RefSeq" id="WP_114568872.1">
    <property type="nucleotide sequence ID" value="NZ_CABMMS010000004.1"/>
</dbReference>
<comment type="similarity">
    <text evidence="1">Belongs to the peptidase C40 family.</text>
</comment>
<dbReference type="Gene3D" id="1.10.530.10">
    <property type="match status" value="1"/>
</dbReference>
<reference evidence="8 9" key="1">
    <citation type="journal article" date="2018" name="Elife">
        <title>Discovery and characterization of a prevalent human gut bacterial enzyme sufficient for the inactivation of a family of plant toxins.</title>
        <authorList>
            <person name="Koppel N."/>
            <person name="Bisanz J.E."/>
            <person name="Pandelia M.E."/>
            <person name="Turnbaugh P.J."/>
            <person name="Balskus E.P."/>
        </authorList>
    </citation>
    <scope>NUCLEOTIDE SEQUENCE [LARGE SCALE GENOMIC DNA]</scope>
    <source>
        <strain evidence="8 9">3C</strain>
    </source>
</reference>
<dbReference type="GO" id="GO:0006508">
    <property type="term" value="P:proteolysis"/>
    <property type="evidence" value="ECO:0007669"/>
    <property type="project" value="UniProtKB-KW"/>
</dbReference>
<feature type="compositionally biased region" description="Polar residues" evidence="5">
    <location>
        <begin position="28"/>
        <end position="44"/>
    </location>
</feature>
<feature type="domain" description="NlpC/P60" evidence="7">
    <location>
        <begin position="423"/>
        <end position="535"/>
    </location>
</feature>
<dbReference type="Pfam" id="PF00877">
    <property type="entry name" value="NLPC_P60"/>
    <property type="match status" value="1"/>
</dbReference>
<evidence type="ECO:0000259" key="7">
    <source>
        <dbReference type="PROSITE" id="PS51935"/>
    </source>
</evidence>
<evidence type="ECO:0000256" key="1">
    <source>
        <dbReference type="ARBA" id="ARBA00007074"/>
    </source>
</evidence>
<dbReference type="GeneID" id="78359579"/>
<dbReference type="GO" id="GO:0008234">
    <property type="term" value="F:cysteine-type peptidase activity"/>
    <property type="evidence" value="ECO:0007669"/>
    <property type="project" value="UniProtKB-KW"/>
</dbReference>
<evidence type="ECO:0000313" key="8">
    <source>
        <dbReference type="EMBL" id="RDB65225.1"/>
    </source>
</evidence>
<dbReference type="InterPro" id="IPR000064">
    <property type="entry name" value="NLP_P60_dom"/>
</dbReference>
<feature type="region of interest" description="Disordered" evidence="5">
    <location>
        <begin position="135"/>
        <end position="154"/>
    </location>
</feature>
<keyword evidence="9" id="KW-1185">Reference proteome</keyword>
<protein>
    <submittedName>
        <fullName evidence="8">Hydrolase Nlp/P60</fullName>
    </submittedName>
</protein>
<organism evidence="8 9">
    <name type="scientific">Gordonibacter pamelaeae</name>
    <dbReference type="NCBI Taxonomy" id="471189"/>
    <lineage>
        <taxon>Bacteria</taxon>
        <taxon>Bacillati</taxon>
        <taxon>Actinomycetota</taxon>
        <taxon>Coriobacteriia</taxon>
        <taxon>Eggerthellales</taxon>
        <taxon>Eggerthellaceae</taxon>
        <taxon>Gordonibacter</taxon>
    </lineage>
</organism>
<name>A0A369M435_9ACTN</name>
<keyword evidence="4" id="KW-0788">Thiol protease</keyword>
<dbReference type="Pfam" id="PF01832">
    <property type="entry name" value="Glucosaminidase"/>
    <property type="match status" value="1"/>
</dbReference>
<comment type="caution">
    <text evidence="8">The sequence shown here is derived from an EMBL/GenBank/DDBJ whole genome shotgun (WGS) entry which is preliminary data.</text>
</comment>
<keyword evidence="6" id="KW-1133">Transmembrane helix</keyword>
<dbReference type="InterPro" id="IPR002901">
    <property type="entry name" value="MGlyc_endo_b_GlcNAc-like_dom"/>
</dbReference>
<dbReference type="AlphaFoldDB" id="A0A369M435"/>
<keyword evidence="3 8" id="KW-0378">Hydrolase</keyword>
<evidence type="ECO:0000313" key="9">
    <source>
        <dbReference type="Proteomes" id="UP000254000"/>
    </source>
</evidence>
<evidence type="ECO:0000256" key="2">
    <source>
        <dbReference type="ARBA" id="ARBA00022670"/>
    </source>
</evidence>
<dbReference type="SUPFAM" id="SSF54001">
    <property type="entry name" value="Cysteine proteinases"/>
    <property type="match status" value="1"/>
</dbReference>
<evidence type="ECO:0000256" key="4">
    <source>
        <dbReference type="ARBA" id="ARBA00022807"/>
    </source>
</evidence>
<dbReference type="Gene3D" id="3.90.1720.10">
    <property type="entry name" value="endopeptidase domain like (from Nostoc punctiforme)"/>
    <property type="match status" value="1"/>
</dbReference>
<dbReference type="SMART" id="SM00047">
    <property type="entry name" value="LYZ2"/>
    <property type="match status" value="1"/>
</dbReference>
<dbReference type="Proteomes" id="UP000254000">
    <property type="component" value="Unassembled WGS sequence"/>
</dbReference>
<dbReference type="InterPro" id="IPR038765">
    <property type="entry name" value="Papain-like_cys_pep_sf"/>
</dbReference>
<evidence type="ECO:0000256" key="5">
    <source>
        <dbReference type="SAM" id="MobiDB-lite"/>
    </source>
</evidence>
<dbReference type="PANTHER" id="PTHR47359:SF3">
    <property type="entry name" value="NLP_P60 DOMAIN-CONTAINING PROTEIN-RELATED"/>
    <property type="match status" value="1"/>
</dbReference>
<accession>A0A369M435</accession>
<proteinExistence type="inferred from homology"/>
<feature type="compositionally biased region" description="Basic and acidic residues" evidence="5">
    <location>
        <begin position="57"/>
        <end position="84"/>
    </location>
</feature>
<feature type="region of interest" description="Disordered" evidence="5">
    <location>
        <begin position="17"/>
        <end position="84"/>
    </location>
</feature>
<dbReference type="PROSITE" id="PS51935">
    <property type="entry name" value="NLPC_P60"/>
    <property type="match status" value="1"/>
</dbReference>
<gene>
    <name evidence="8" type="ORF">C1877_07715</name>
</gene>
<dbReference type="EMBL" id="PPTS01000004">
    <property type="protein sequence ID" value="RDB65225.1"/>
    <property type="molecule type" value="Genomic_DNA"/>
</dbReference>
<evidence type="ECO:0000256" key="3">
    <source>
        <dbReference type="ARBA" id="ARBA00022801"/>
    </source>
</evidence>
<sequence length="535" mass="55326">MSAGIREVVTSEKADLLNTGTVKDAEGQSASTLAQRESAATQRQAAARPDPGCAKPAEGKRGKSKCGKDPIDADRHAADVARKPAKLERAKVEAKSAAMSALVGELDDSEELSGTQRVYDAARAGKRIAARAKARKSLGREAGKSNGAAVRSRVPGVGAKAGNAASAGASAQDTAAAMAAPPDAEIRLAAGAAKSSTAATGAAGAATAAPAAGIVAGMLMFVVAMLAVGQIAGALFGFWDNESKKQSLAGLPPYITYEMVEAALEAQEDYGHPAGCTIAQIIVESGQGDHMSRLATRDHNLFGMKWAPSFAAAPEVAGKANWVTGEEVDGAHVTVTDSFTVFKSDADCIKFRSRVFLASPTYSGNALIREAVSERSSDKMAEGLKDAGWATDSAYVEKLKAVMDQYGLRAFDAMAPGDLANSSAGGASVVAAAFSQLGVPYVWGGTTPGVGLDCSGLTQWCYRQAGIAIPRNSEDQATAGTKVPLSMAQPGDVLWRPGHVAIYIGDDSYIHEPQTGDVCKVSQEISYFTCALRFK</sequence>
<dbReference type="InterPro" id="IPR051794">
    <property type="entry name" value="PG_Endopeptidase_C40"/>
</dbReference>